<sequence length="232" mass="25509">MHLNAGGRPCRLKPPQRAFLTMARLGVNLLCLTCAVCLAFCSIAGSPSFLGISAARGRDSLVARKAAKAEPKAAKDKTRAPAMEENDADDELLYSEEDEYGDEFDEDGDFMELDGPPPEVLDGWEKDEIAMALLAQFQSEEFEGKKIMSFRDVAQLLEVLGLEREQFVGIFSGQAEEDEDFDFEDEYLDEEEYYPPRRGRGPSGGPGPGGGRGGRGRDRGPDPGRRGRGRRP</sequence>
<keyword evidence="4" id="KW-1185">Reference proteome</keyword>
<dbReference type="EMBL" id="CAMXCT020001337">
    <property type="protein sequence ID" value="CAL1142535.1"/>
    <property type="molecule type" value="Genomic_DNA"/>
</dbReference>
<dbReference type="EMBL" id="CAMXCT030001337">
    <property type="protein sequence ID" value="CAL4776472.1"/>
    <property type="molecule type" value="Genomic_DNA"/>
</dbReference>
<evidence type="ECO:0000313" key="2">
    <source>
        <dbReference type="EMBL" id="CAI3989160.1"/>
    </source>
</evidence>
<evidence type="ECO:0000313" key="3">
    <source>
        <dbReference type="EMBL" id="CAL1142535.1"/>
    </source>
</evidence>
<dbReference type="Proteomes" id="UP001152797">
    <property type="component" value="Unassembled WGS sequence"/>
</dbReference>
<feature type="compositionally biased region" description="Basic and acidic residues" evidence="1">
    <location>
        <begin position="215"/>
        <end position="225"/>
    </location>
</feature>
<feature type="region of interest" description="Disordered" evidence="1">
    <location>
        <begin position="173"/>
        <end position="232"/>
    </location>
</feature>
<evidence type="ECO:0000313" key="4">
    <source>
        <dbReference type="Proteomes" id="UP001152797"/>
    </source>
</evidence>
<dbReference type="EMBL" id="CAMXCT010001337">
    <property type="protein sequence ID" value="CAI3989160.1"/>
    <property type="molecule type" value="Genomic_DNA"/>
</dbReference>
<accession>A0A9P1CCM6</accession>
<protein>
    <submittedName>
        <fullName evidence="2">Uncharacterized protein</fullName>
    </submittedName>
</protein>
<dbReference type="AlphaFoldDB" id="A0A9P1CCM6"/>
<proteinExistence type="predicted"/>
<feature type="compositionally biased region" description="Gly residues" evidence="1">
    <location>
        <begin position="201"/>
        <end position="213"/>
    </location>
</feature>
<name>A0A9P1CCM6_9DINO</name>
<evidence type="ECO:0000256" key="1">
    <source>
        <dbReference type="SAM" id="MobiDB-lite"/>
    </source>
</evidence>
<organism evidence="2">
    <name type="scientific">Cladocopium goreaui</name>
    <dbReference type="NCBI Taxonomy" id="2562237"/>
    <lineage>
        <taxon>Eukaryota</taxon>
        <taxon>Sar</taxon>
        <taxon>Alveolata</taxon>
        <taxon>Dinophyceae</taxon>
        <taxon>Suessiales</taxon>
        <taxon>Symbiodiniaceae</taxon>
        <taxon>Cladocopium</taxon>
    </lineage>
</organism>
<feature type="compositionally biased region" description="Acidic residues" evidence="1">
    <location>
        <begin position="175"/>
        <end position="193"/>
    </location>
</feature>
<reference evidence="3" key="2">
    <citation type="submission" date="2024-04" db="EMBL/GenBank/DDBJ databases">
        <authorList>
            <person name="Chen Y."/>
            <person name="Shah S."/>
            <person name="Dougan E. K."/>
            <person name="Thang M."/>
            <person name="Chan C."/>
        </authorList>
    </citation>
    <scope>NUCLEOTIDE SEQUENCE [LARGE SCALE GENOMIC DNA]</scope>
</reference>
<dbReference type="OrthoDB" id="445587at2759"/>
<reference evidence="2" key="1">
    <citation type="submission" date="2022-10" db="EMBL/GenBank/DDBJ databases">
        <authorList>
            <person name="Chen Y."/>
            <person name="Dougan E. K."/>
            <person name="Chan C."/>
            <person name="Rhodes N."/>
            <person name="Thang M."/>
        </authorList>
    </citation>
    <scope>NUCLEOTIDE SEQUENCE</scope>
</reference>
<gene>
    <name evidence="2" type="ORF">C1SCF055_LOCUS16253</name>
</gene>
<comment type="caution">
    <text evidence="2">The sequence shown here is derived from an EMBL/GenBank/DDBJ whole genome shotgun (WGS) entry which is preliminary data.</text>
</comment>